<evidence type="ECO:0000313" key="4">
    <source>
        <dbReference type="Proteomes" id="UP000248410"/>
    </source>
</evidence>
<feature type="domain" description="AAA+ ATPase" evidence="2">
    <location>
        <begin position="279"/>
        <end position="577"/>
    </location>
</feature>
<dbReference type="PANTHER" id="PTHR30121">
    <property type="entry name" value="UNCHARACTERIZED PROTEIN YJGR-RELATED"/>
    <property type="match status" value="1"/>
</dbReference>
<organism evidence="3 4">
    <name type="scientific">Acidianus sulfidivorans JP7</name>
    <dbReference type="NCBI Taxonomy" id="619593"/>
    <lineage>
        <taxon>Archaea</taxon>
        <taxon>Thermoproteota</taxon>
        <taxon>Thermoprotei</taxon>
        <taxon>Sulfolobales</taxon>
        <taxon>Sulfolobaceae</taxon>
        <taxon>Acidianus</taxon>
    </lineage>
</organism>
<dbReference type="SMART" id="SM00382">
    <property type="entry name" value="AAA"/>
    <property type="match status" value="1"/>
</dbReference>
<dbReference type="GeneID" id="36837757"/>
<evidence type="ECO:0000313" key="3">
    <source>
        <dbReference type="EMBL" id="AWR98278.1"/>
    </source>
</evidence>
<dbReference type="OrthoDB" id="10575at2157"/>
<dbReference type="AlphaFoldDB" id="A0A2U9IQE9"/>
<accession>A0A2U9IQE9</accession>
<feature type="transmembrane region" description="Helical" evidence="1">
    <location>
        <begin position="7"/>
        <end position="40"/>
    </location>
</feature>
<dbReference type="KEGG" id="asul:DFR86_07270"/>
<gene>
    <name evidence="3" type="ORF">DFR86_07270</name>
</gene>
<evidence type="ECO:0000259" key="2">
    <source>
        <dbReference type="SMART" id="SM00382"/>
    </source>
</evidence>
<keyword evidence="1" id="KW-0812">Transmembrane</keyword>
<dbReference type="NCBIfam" id="NF041017">
    <property type="entry name" value="DNA_import_CedB"/>
    <property type="match status" value="1"/>
</dbReference>
<dbReference type="RefSeq" id="WP_110381154.1">
    <property type="nucleotide sequence ID" value="NZ_CP029288.2"/>
</dbReference>
<evidence type="ECO:0000256" key="1">
    <source>
        <dbReference type="SAM" id="Phobius"/>
    </source>
</evidence>
<name>A0A2U9IQE9_9CREN</name>
<sequence>MEDKEQYTVVFMAILTIALSIIFRNFLFLFLLIPIFFILIKTGILDKNFFHIKIKNLKLQKNNSEIVIDDGYIKKPDEYIGVLLIYDIPVDYRDLSEESLRSSITSFYKILQIGSQIDILFKKKYIDVNNYRNILLNRAQNLRVIIDSDPSNYRAKRELEIINFLLEKFSEGEYPFKYEIFLFIHGDNKDKVIQTAEVISRGLEGLNIRARLAKKNEIENAIFFNHIKSNRISIPSQVPFLTPISIDKLPSLEIRSDGIFLGHDIMHKTSVFWNVDSAENPHMLIIGPTGAGKTEFLLNIAINFSIMKDIPIVLFDTKGDIKERLRKKGIDFRILNPLFHGISLLNGNKLPIQIKALQIEKILTNSFDLNKLESSIFFKVIYDALEEFSQGKIDRLNWDVIELKVKNQVDEQMYILISKIIRILKSIDYGTDDISNLLVNGLNIIDLTLIKSETLRKLIIYSIIIDIYNKYSFSVDNGIRIILVLDEAWSIIKSEKNDYPIVADLIKRGRGHGISILMATQNIEDLGNEENIYLDNVGLLVAMNNGDKNFWNNIISRFVNIDDKEVKDLLSFLGKGEALVRFIGDPRPIVVKLSRLN</sequence>
<dbReference type="EMBL" id="CP029288">
    <property type="protein sequence ID" value="AWR98278.1"/>
    <property type="molecule type" value="Genomic_DNA"/>
</dbReference>
<dbReference type="Proteomes" id="UP000248410">
    <property type="component" value="Chromosome"/>
</dbReference>
<keyword evidence="4" id="KW-1185">Reference proteome</keyword>
<proteinExistence type="predicted"/>
<reference evidence="3 4" key="1">
    <citation type="submission" date="2018-05" db="EMBL/GenBank/DDBJ databases">
        <title>Complete Genome Sequences of Extremely Thermoacidophilic, Metal-Mobilizing Type-Strain Members of the Archaeal Family Sulfolobaceae: Acidianus brierleyi DSM-1651T, Acidianus sulfidivorans DSM-18786T, Metallosphaera hakonensis DSM-7519T, and Metallosphaera prunae DSM-10039T.</title>
        <authorList>
            <person name="Counts J.A."/>
            <person name="Kelly R.M."/>
        </authorList>
    </citation>
    <scope>NUCLEOTIDE SEQUENCE [LARGE SCALE GENOMIC DNA]</scope>
    <source>
        <strain evidence="3 4">JP7</strain>
    </source>
</reference>
<protein>
    <submittedName>
        <fullName evidence="3">AAA family ATPase</fullName>
    </submittedName>
</protein>
<dbReference type="CDD" id="cd01127">
    <property type="entry name" value="TrwB_TraG_TraD_VirD4"/>
    <property type="match status" value="1"/>
</dbReference>
<dbReference type="InterPro" id="IPR051162">
    <property type="entry name" value="T4SS_component"/>
</dbReference>
<dbReference type="InterPro" id="IPR053657">
    <property type="entry name" value="Ced-DNA_import"/>
</dbReference>
<dbReference type="SUPFAM" id="SSF52540">
    <property type="entry name" value="P-loop containing nucleoside triphosphate hydrolases"/>
    <property type="match status" value="1"/>
</dbReference>
<dbReference type="PANTHER" id="PTHR30121:SF6">
    <property type="entry name" value="SLR6007 PROTEIN"/>
    <property type="match status" value="1"/>
</dbReference>
<dbReference type="InterPro" id="IPR003593">
    <property type="entry name" value="AAA+_ATPase"/>
</dbReference>
<keyword evidence="1" id="KW-0472">Membrane</keyword>
<dbReference type="Pfam" id="PF12846">
    <property type="entry name" value="AAA_10"/>
    <property type="match status" value="1"/>
</dbReference>
<keyword evidence="1" id="KW-1133">Transmembrane helix</keyword>
<dbReference type="InterPro" id="IPR027417">
    <property type="entry name" value="P-loop_NTPase"/>
</dbReference>
<dbReference type="Gene3D" id="3.40.50.300">
    <property type="entry name" value="P-loop containing nucleotide triphosphate hydrolases"/>
    <property type="match status" value="2"/>
</dbReference>